<keyword evidence="2" id="KW-1185">Reference proteome</keyword>
<dbReference type="RefSeq" id="WP_145387572.1">
    <property type="nucleotide sequence ID" value="NZ_CP037423.1"/>
</dbReference>
<sequence length="66" mass="7394">MTQDESDDLDRAAAFGLLLAALGRHDVDDAQRHITTLERLGLGIEPANKVLERRRQREAKSPEAQQ</sequence>
<name>A0A518HRH0_9BACT</name>
<dbReference type="Proteomes" id="UP000319004">
    <property type="component" value="Chromosome"/>
</dbReference>
<evidence type="ECO:0000313" key="1">
    <source>
        <dbReference type="EMBL" id="QDV43424.1"/>
    </source>
</evidence>
<protein>
    <submittedName>
        <fullName evidence="1">Uncharacterized protein</fullName>
    </submittedName>
</protein>
<reference evidence="1 2" key="1">
    <citation type="submission" date="2019-03" db="EMBL/GenBank/DDBJ databases">
        <title>Deep-cultivation of Planctomycetes and their phenomic and genomic characterization uncovers novel biology.</title>
        <authorList>
            <person name="Wiegand S."/>
            <person name="Jogler M."/>
            <person name="Boedeker C."/>
            <person name="Pinto D."/>
            <person name="Vollmers J."/>
            <person name="Rivas-Marin E."/>
            <person name="Kohn T."/>
            <person name="Peeters S.H."/>
            <person name="Heuer A."/>
            <person name="Rast P."/>
            <person name="Oberbeckmann S."/>
            <person name="Bunk B."/>
            <person name="Jeske O."/>
            <person name="Meyerdierks A."/>
            <person name="Storesund J.E."/>
            <person name="Kallscheuer N."/>
            <person name="Luecker S."/>
            <person name="Lage O.M."/>
            <person name="Pohl T."/>
            <person name="Merkel B.J."/>
            <person name="Hornburger P."/>
            <person name="Mueller R.-W."/>
            <person name="Bruemmer F."/>
            <person name="Labrenz M."/>
            <person name="Spormann A.M."/>
            <person name="Op den Camp H."/>
            <person name="Overmann J."/>
            <person name="Amann R."/>
            <person name="Jetten M.S.M."/>
            <person name="Mascher T."/>
            <person name="Medema M.H."/>
            <person name="Devos D.P."/>
            <person name="Kaster A.-K."/>
            <person name="Ovreas L."/>
            <person name="Rohde M."/>
            <person name="Galperin M.Y."/>
            <person name="Jogler C."/>
        </authorList>
    </citation>
    <scope>NUCLEOTIDE SEQUENCE [LARGE SCALE GENOMIC DNA]</scope>
    <source>
        <strain evidence="1 2">Enr13</strain>
    </source>
</reference>
<gene>
    <name evidence="1" type="ORF">Enr13x_32800</name>
</gene>
<dbReference type="EMBL" id="CP037423">
    <property type="protein sequence ID" value="QDV43424.1"/>
    <property type="molecule type" value="Genomic_DNA"/>
</dbReference>
<proteinExistence type="predicted"/>
<dbReference type="AlphaFoldDB" id="A0A518HRH0"/>
<accession>A0A518HRH0</accession>
<evidence type="ECO:0000313" key="2">
    <source>
        <dbReference type="Proteomes" id="UP000319004"/>
    </source>
</evidence>
<dbReference type="KEGG" id="snep:Enr13x_32800"/>
<organism evidence="1 2">
    <name type="scientific">Stieleria neptunia</name>
    <dbReference type="NCBI Taxonomy" id="2527979"/>
    <lineage>
        <taxon>Bacteria</taxon>
        <taxon>Pseudomonadati</taxon>
        <taxon>Planctomycetota</taxon>
        <taxon>Planctomycetia</taxon>
        <taxon>Pirellulales</taxon>
        <taxon>Pirellulaceae</taxon>
        <taxon>Stieleria</taxon>
    </lineage>
</organism>